<gene>
    <name evidence="2" type="ORF">HKI87_08g52360</name>
</gene>
<dbReference type="PANTHER" id="PTHR15004:SF0">
    <property type="entry name" value="GLUTAMYL-TRNA(GLN) AMIDOTRANSFERASE SUBUNIT C, MITOCHONDRIAL"/>
    <property type="match status" value="1"/>
</dbReference>
<accession>A0AAX4PBG2</accession>
<keyword evidence="3" id="KW-1185">Reference proteome</keyword>
<dbReference type="GO" id="GO:0006450">
    <property type="term" value="P:regulation of translational fidelity"/>
    <property type="evidence" value="ECO:0007669"/>
    <property type="project" value="InterPro"/>
</dbReference>
<name>A0AAX4PBG2_9CHLO</name>
<dbReference type="PANTHER" id="PTHR15004">
    <property type="entry name" value="GLUTAMYL-TRNA(GLN) AMIDOTRANSFERASE SUBUNIT C, MITOCHONDRIAL"/>
    <property type="match status" value="1"/>
</dbReference>
<dbReference type="InterPro" id="IPR003837">
    <property type="entry name" value="GatC"/>
</dbReference>
<dbReference type="GO" id="GO:0070681">
    <property type="term" value="P:glutaminyl-tRNAGln biosynthesis via transamidation"/>
    <property type="evidence" value="ECO:0007669"/>
    <property type="project" value="TreeGrafter"/>
</dbReference>
<feature type="region of interest" description="Disordered" evidence="1">
    <location>
        <begin position="32"/>
        <end position="70"/>
    </location>
</feature>
<reference evidence="2 3" key="1">
    <citation type="submission" date="2024-03" db="EMBL/GenBank/DDBJ databases">
        <title>Complete genome sequence of the green alga Chloropicon roscoffensis RCC1871.</title>
        <authorList>
            <person name="Lemieux C."/>
            <person name="Pombert J.-F."/>
            <person name="Otis C."/>
            <person name="Turmel M."/>
        </authorList>
    </citation>
    <scope>NUCLEOTIDE SEQUENCE [LARGE SCALE GENOMIC DNA]</scope>
    <source>
        <strain evidence="2 3">RCC1871</strain>
    </source>
</reference>
<dbReference type="Gene3D" id="1.10.20.60">
    <property type="entry name" value="Glu-tRNAGln amidotransferase C subunit, N-terminal domain"/>
    <property type="match status" value="1"/>
</dbReference>
<evidence type="ECO:0000313" key="2">
    <source>
        <dbReference type="EMBL" id="WZN63685.1"/>
    </source>
</evidence>
<dbReference type="NCBIfam" id="TIGR00135">
    <property type="entry name" value="gatC"/>
    <property type="match status" value="1"/>
</dbReference>
<sequence>MASARCAYRGCLRALVLRGGVQRAAVPTFGSGTVVPLRSRKTEPRQASRGAAGEGHDVDAQGSNSLPRPDLRKLAQLAKVSLTDEQIEDFQPKVDRVVDWFAQLQEADLDEAEIQDFEVVDTAGRASLRQDTPREYEEREALLSQIPFREGEYIKLPKTTTEG</sequence>
<dbReference type="GO" id="GO:0009507">
    <property type="term" value="C:chloroplast"/>
    <property type="evidence" value="ECO:0007669"/>
    <property type="project" value="TreeGrafter"/>
</dbReference>
<organism evidence="2 3">
    <name type="scientific">Chloropicon roscoffensis</name>
    <dbReference type="NCBI Taxonomy" id="1461544"/>
    <lineage>
        <taxon>Eukaryota</taxon>
        <taxon>Viridiplantae</taxon>
        <taxon>Chlorophyta</taxon>
        <taxon>Chloropicophyceae</taxon>
        <taxon>Chloropicales</taxon>
        <taxon>Chloropicaceae</taxon>
        <taxon>Chloropicon</taxon>
    </lineage>
</organism>
<evidence type="ECO:0000313" key="3">
    <source>
        <dbReference type="Proteomes" id="UP001472866"/>
    </source>
</evidence>
<dbReference type="SUPFAM" id="SSF141000">
    <property type="entry name" value="Glu-tRNAGln amidotransferase C subunit"/>
    <property type="match status" value="1"/>
</dbReference>
<protein>
    <submittedName>
        <fullName evidence="2">Subunit C of glutamyl-tRNA(Gln) amidotransferase</fullName>
    </submittedName>
</protein>
<evidence type="ECO:0000256" key="1">
    <source>
        <dbReference type="SAM" id="MobiDB-lite"/>
    </source>
</evidence>
<dbReference type="GO" id="GO:0005739">
    <property type="term" value="C:mitochondrion"/>
    <property type="evidence" value="ECO:0007669"/>
    <property type="project" value="TreeGrafter"/>
</dbReference>
<dbReference type="Pfam" id="PF02686">
    <property type="entry name" value="GatC"/>
    <property type="match status" value="1"/>
</dbReference>
<dbReference type="Proteomes" id="UP001472866">
    <property type="component" value="Chromosome 08"/>
</dbReference>
<dbReference type="GO" id="GO:0032543">
    <property type="term" value="P:mitochondrial translation"/>
    <property type="evidence" value="ECO:0007669"/>
    <property type="project" value="TreeGrafter"/>
</dbReference>
<proteinExistence type="predicted"/>
<dbReference type="GO" id="GO:0030956">
    <property type="term" value="C:glutamyl-tRNA(Gln) amidotransferase complex"/>
    <property type="evidence" value="ECO:0007669"/>
    <property type="project" value="TreeGrafter"/>
</dbReference>
<dbReference type="InterPro" id="IPR036113">
    <property type="entry name" value="Asp/Glu-ADT_sf_sub_c"/>
</dbReference>
<dbReference type="AlphaFoldDB" id="A0AAX4PBG2"/>
<dbReference type="EMBL" id="CP151508">
    <property type="protein sequence ID" value="WZN63685.1"/>
    <property type="molecule type" value="Genomic_DNA"/>
</dbReference>